<dbReference type="Proteomes" id="UP000229366">
    <property type="component" value="Unassembled WGS sequence"/>
</dbReference>
<dbReference type="InterPro" id="IPR053925">
    <property type="entry name" value="RecX_HTH_3rd"/>
</dbReference>
<dbReference type="InterPro" id="IPR053924">
    <property type="entry name" value="RecX_HTH_2nd"/>
</dbReference>
<dbReference type="AlphaFoldDB" id="A0A2M8VQ45"/>
<gene>
    <name evidence="5" type="primary">recX</name>
    <name evidence="9" type="ORF">B0G85_1395</name>
</gene>
<reference evidence="9 10" key="1">
    <citation type="submission" date="2017-11" db="EMBL/GenBank/DDBJ databases">
        <title>Genomic Encyclopedia of Type Strains, Phase III (KMG-III): the genomes of soil and plant-associated and newly described type strains.</title>
        <authorList>
            <person name="Whitman W."/>
        </authorList>
    </citation>
    <scope>NUCLEOTIDE SEQUENCE [LARGE SCALE GENOMIC DNA]</scope>
    <source>
        <strain evidence="9 10">UB-Domo-W1</strain>
    </source>
</reference>
<dbReference type="InterPro" id="IPR036388">
    <property type="entry name" value="WH-like_DNA-bd_sf"/>
</dbReference>
<dbReference type="Pfam" id="PF21981">
    <property type="entry name" value="RecX_HTH3"/>
    <property type="match status" value="1"/>
</dbReference>
<keyword evidence="4 5" id="KW-0963">Cytoplasm</keyword>
<evidence type="ECO:0000256" key="2">
    <source>
        <dbReference type="ARBA" id="ARBA00009695"/>
    </source>
</evidence>
<protein>
    <recommendedName>
        <fullName evidence="3 5">Regulatory protein RecX</fullName>
    </recommendedName>
</protein>
<dbReference type="OrthoDB" id="5295441at2"/>
<dbReference type="PANTHER" id="PTHR33602">
    <property type="entry name" value="REGULATORY PROTEIN RECX FAMILY PROTEIN"/>
    <property type="match status" value="1"/>
</dbReference>
<feature type="compositionally biased region" description="Polar residues" evidence="6">
    <location>
        <begin position="56"/>
        <end position="69"/>
    </location>
</feature>
<evidence type="ECO:0000259" key="7">
    <source>
        <dbReference type="Pfam" id="PF02631"/>
    </source>
</evidence>
<dbReference type="GO" id="GO:0006282">
    <property type="term" value="P:regulation of DNA repair"/>
    <property type="evidence" value="ECO:0007669"/>
    <property type="project" value="UniProtKB-UniRule"/>
</dbReference>
<comment type="subcellular location">
    <subcellularLocation>
        <location evidence="1 5">Cytoplasm</location>
    </subcellularLocation>
</comment>
<comment type="function">
    <text evidence="5">Modulates RecA activity.</text>
</comment>
<dbReference type="RefSeq" id="WP_100379714.1">
    <property type="nucleotide sequence ID" value="NZ_CBCSBW010000003.1"/>
</dbReference>
<dbReference type="InterPro" id="IPR003783">
    <property type="entry name" value="Regulatory_RecX"/>
</dbReference>
<dbReference type="HAMAP" id="MF_01114">
    <property type="entry name" value="RecX"/>
    <property type="match status" value="1"/>
</dbReference>
<dbReference type="EMBL" id="PGTX01000003">
    <property type="protein sequence ID" value="PJI79291.1"/>
    <property type="molecule type" value="Genomic_DNA"/>
</dbReference>
<dbReference type="GO" id="GO:0005737">
    <property type="term" value="C:cytoplasm"/>
    <property type="evidence" value="ECO:0007669"/>
    <property type="project" value="UniProtKB-SubCell"/>
</dbReference>
<feature type="domain" description="RecX third three-helical" evidence="8">
    <location>
        <begin position="139"/>
        <end position="184"/>
    </location>
</feature>
<feature type="region of interest" description="Disordered" evidence="6">
    <location>
        <begin position="45"/>
        <end position="69"/>
    </location>
</feature>
<evidence type="ECO:0000256" key="6">
    <source>
        <dbReference type="SAM" id="MobiDB-lite"/>
    </source>
</evidence>
<feature type="domain" description="RecX second three-helical" evidence="7">
    <location>
        <begin position="95"/>
        <end position="128"/>
    </location>
</feature>
<evidence type="ECO:0000256" key="4">
    <source>
        <dbReference type="ARBA" id="ARBA00022490"/>
    </source>
</evidence>
<evidence type="ECO:0000313" key="10">
    <source>
        <dbReference type="Proteomes" id="UP000229366"/>
    </source>
</evidence>
<accession>A0A2M8VQ45</accession>
<evidence type="ECO:0000256" key="1">
    <source>
        <dbReference type="ARBA" id="ARBA00004496"/>
    </source>
</evidence>
<dbReference type="Pfam" id="PF02631">
    <property type="entry name" value="RecX_HTH2"/>
    <property type="match status" value="1"/>
</dbReference>
<comment type="similarity">
    <text evidence="2 5">Belongs to the RecX family.</text>
</comment>
<sequence>MSELGGKDKQSPSLKARALRFLSMREYSRKSLGAKLEDSVARSLKLQRAREKSEESSLGSQDSGNSDLANSIPVKPLSIQIEEVLNDFEARGWLSDQRFAEALVRRRSERFGTRKIQDELQQAGVDSSKTTELLKSLKETEFERAHALWLRKFGVIAQEQKEKARQYRFLASKGFSSDVVSRVVTGRSS</sequence>
<proteinExistence type="inferred from homology"/>
<name>A0A2M8VQ45_9BURK</name>
<evidence type="ECO:0000256" key="3">
    <source>
        <dbReference type="ARBA" id="ARBA00018111"/>
    </source>
</evidence>
<evidence type="ECO:0000313" key="9">
    <source>
        <dbReference type="EMBL" id="PJI79291.1"/>
    </source>
</evidence>
<comment type="caution">
    <text evidence="9">The sequence shown here is derived from an EMBL/GenBank/DDBJ whole genome shotgun (WGS) entry which is preliminary data.</text>
</comment>
<keyword evidence="10" id="KW-1185">Reference proteome</keyword>
<evidence type="ECO:0000259" key="8">
    <source>
        <dbReference type="Pfam" id="PF21981"/>
    </source>
</evidence>
<dbReference type="Gene3D" id="1.10.10.10">
    <property type="entry name" value="Winged helix-like DNA-binding domain superfamily/Winged helix DNA-binding domain"/>
    <property type="match status" value="3"/>
</dbReference>
<evidence type="ECO:0000256" key="5">
    <source>
        <dbReference type="HAMAP-Rule" id="MF_01114"/>
    </source>
</evidence>
<dbReference type="PANTHER" id="PTHR33602:SF1">
    <property type="entry name" value="REGULATORY PROTEIN RECX FAMILY PROTEIN"/>
    <property type="match status" value="1"/>
</dbReference>
<organism evidence="9 10">
    <name type="scientific">Polynucleobacter brandtiae</name>
    <dbReference type="NCBI Taxonomy" id="1938816"/>
    <lineage>
        <taxon>Bacteria</taxon>
        <taxon>Pseudomonadati</taxon>
        <taxon>Pseudomonadota</taxon>
        <taxon>Betaproteobacteria</taxon>
        <taxon>Burkholderiales</taxon>
        <taxon>Burkholderiaceae</taxon>
        <taxon>Polynucleobacter</taxon>
    </lineage>
</organism>